<keyword evidence="3" id="KW-0560">Oxidoreductase</keyword>
<dbReference type="InterPro" id="IPR036249">
    <property type="entry name" value="Thioredoxin-like_sf"/>
</dbReference>
<dbReference type="Gene3D" id="3.40.30.10">
    <property type="entry name" value="Glutaredoxin"/>
    <property type="match status" value="1"/>
</dbReference>
<keyword evidence="6" id="KW-0812">Transmembrane</keyword>
<gene>
    <name evidence="8" type="ORF">A2257_02950</name>
</gene>
<dbReference type="PROSITE" id="PS51352">
    <property type="entry name" value="THIOREDOXIN_2"/>
    <property type="match status" value="1"/>
</dbReference>
<sequence length="248" mass="26682">MPEKFNDDMVNGTRKTSFFLGLTSGIAGASVLALVGLFALLLTGQGTDKNNGAVVNQPTDNQVVDQPVVDEPAVPLADLPAISGNDYVKGGANAKVTLIEYSDFECPYCSKHYETMKQLDTEYGDKIKVVFRHFPLSFHPEAQKAAEASECAGEQGKFWEMHDKIFDANIAGTMSLAKWKEEAKGLKLDTKKFDDCLDSGKYAQKVADVMDAGAAAGVEGTPATFINGELVSGALPYDQLKAMIDAEL</sequence>
<dbReference type="SUPFAM" id="SSF52833">
    <property type="entry name" value="Thioredoxin-like"/>
    <property type="match status" value="1"/>
</dbReference>
<keyword evidence="6" id="KW-0472">Membrane</keyword>
<organism evidence="8 9">
    <name type="scientific">Candidatus Falkowbacteria bacterium RIFOXYA2_FULL_38_12</name>
    <dbReference type="NCBI Taxonomy" id="1797993"/>
    <lineage>
        <taxon>Bacteria</taxon>
        <taxon>Candidatus Falkowiibacteriota</taxon>
    </lineage>
</organism>
<dbReference type="EMBL" id="MFGA01000020">
    <property type="protein sequence ID" value="OGF20708.1"/>
    <property type="molecule type" value="Genomic_DNA"/>
</dbReference>
<dbReference type="PANTHER" id="PTHR13887">
    <property type="entry name" value="GLUTATHIONE S-TRANSFERASE KAPPA"/>
    <property type="match status" value="1"/>
</dbReference>
<evidence type="ECO:0000256" key="2">
    <source>
        <dbReference type="ARBA" id="ARBA00022729"/>
    </source>
</evidence>
<dbReference type="AlphaFoldDB" id="A0A1F5S1X5"/>
<keyword evidence="4" id="KW-1015">Disulfide bond</keyword>
<evidence type="ECO:0000259" key="7">
    <source>
        <dbReference type="PROSITE" id="PS51352"/>
    </source>
</evidence>
<dbReference type="InterPro" id="IPR012336">
    <property type="entry name" value="Thioredoxin-like_fold"/>
</dbReference>
<accession>A0A1F5S1X5</accession>
<evidence type="ECO:0000313" key="8">
    <source>
        <dbReference type="EMBL" id="OGF20708.1"/>
    </source>
</evidence>
<evidence type="ECO:0000256" key="4">
    <source>
        <dbReference type="ARBA" id="ARBA00023157"/>
    </source>
</evidence>
<proteinExistence type="inferred from homology"/>
<comment type="similarity">
    <text evidence="1">Belongs to the thioredoxin family. DsbA subfamily.</text>
</comment>
<dbReference type="Proteomes" id="UP000177407">
    <property type="component" value="Unassembled WGS sequence"/>
</dbReference>
<evidence type="ECO:0000256" key="5">
    <source>
        <dbReference type="ARBA" id="ARBA00023284"/>
    </source>
</evidence>
<reference evidence="8 9" key="1">
    <citation type="journal article" date="2016" name="Nat. Commun.">
        <title>Thousands of microbial genomes shed light on interconnected biogeochemical processes in an aquifer system.</title>
        <authorList>
            <person name="Anantharaman K."/>
            <person name="Brown C.T."/>
            <person name="Hug L.A."/>
            <person name="Sharon I."/>
            <person name="Castelle C.J."/>
            <person name="Probst A.J."/>
            <person name="Thomas B.C."/>
            <person name="Singh A."/>
            <person name="Wilkins M.J."/>
            <person name="Karaoz U."/>
            <person name="Brodie E.L."/>
            <person name="Williams K.H."/>
            <person name="Hubbard S.S."/>
            <person name="Banfield J.F."/>
        </authorList>
    </citation>
    <scope>NUCLEOTIDE SEQUENCE [LARGE SCALE GENOMIC DNA]</scope>
</reference>
<protein>
    <recommendedName>
        <fullName evidence="7">Thioredoxin domain-containing protein</fullName>
    </recommendedName>
</protein>
<feature type="transmembrane region" description="Helical" evidence="6">
    <location>
        <begin position="20"/>
        <end position="42"/>
    </location>
</feature>
<dbReference type="Pfam" id="PF13462">
    <property type="entry name" value="Thioredoxin_4"/>
    <property type="match status" value="1"/>
</dbReference>
<evidence type="ECO:0000256" key="3">
    <source>
        <dbReference type="ARBA" id="ARBA00023002"/>
    </source>
</evidence>
<evidence type="ECO:0000256" key="1">
    <source>
        <dbReference type="ARBA" id="ARBA00005791"/>
    </source>
</evidence>
<keyword evidence="2" id="KW-0732">Signal</keyword>
<evidence type="ECO:0000313" key="9">
    <source>
        <dbReference type="Proteomes" id="UP000177407"/>
    </source>
</evidence>
<keyword evidence="6" id="KW-1133">Transmembrane helix</keyword>
<dbReference type="PANTHER" id="PTHR13887:SF14">
    <property type="entry name" value="DISULFIDE BOND FORMATION PROTEIN D"/>
    <property type="match status" value="1"/>
</dbReference>
<feature type="domain" description="Thioredoxin" evidence="7">
    <location>
        <begin position="68"/>
        <end position="248"/>
    </location>
</feature>
<evidence type="ECO:0000256" key="6">
    <source>
        <dbReference type="SAM" id="Phobius"/>
    </source>
</evidence>
<dbReference type="GO" id="GO:0016491">
    <property type="term" value="F:oxidoreductase activity"/>
    <property type="evidence" value="ECO:0007669"/>
    <property type="project" value="UniProtKB-KW"/>
</dbReference>
<keyword evidence="5" id="KW-0676">Redox-active center</keyword>
<dbReference type="InterPro" id="IPR013766">
    <property type="entry name" value="Thioredoxin_domain"/>
</dbReference>
<name>A0A1F5S1X5_9BACT</name>
<comment type="caution">
    <text evidence="8">The sequence shown here is derived from an EMBL/GenBank/DDBJ whole genome shotgun (WGS) entry which is preliminary data.</text>
</comment>